<dbReference type="EMBL" id="JAINUG010000191">
    <property type="protein sequence ID" value="KAJ8388662.1"/>
    <property type="molecule type" value="Genomic_DNA"/>
</dbReference>
<dbReference type="InterPro" id="IPR004281">
    <property type="entry name" value="IL-12_alpha"/>
</dbReference>
<comment type="subcellular location">
    <subcellularLocation>
        <location evidence="1">Secreted</location>
    </subcellularLocation>
</comment>
<dbReference type="Pfam" id="PF03039">
    <property type="entry name" value="IL12"/>
    <property type="match status" value="1"/>
</dbReference>
<comment type="similarity">
    <text evidence="1">Belongs to the IL-6 superfamily.</text>
</comment>
<dbReference type="GO" id="GO:0006955">
    <property type="term" value="P:immune response"/>
    <property type="evidence" value="ECO:0007669"/>
    <property type="project" value="InterPro"/>
</dbReference>
<sequence>MLANVKIPLVSWLFFAAISQHLCPITVGIPLNTVDKVDTTECAALSRALLSEVNTALNDTPFYGFNCITTDLLMEVKTSLSACELNTEQEERCAESQNTKFNQNECLRNIKADLEYYRDHLSSSTVVKAIRDLLKSLNFPSPTKPSSTVTLSNMNEFDTRRDLCKQLKGFRVRTITINRIMGYMAAGGHKD</sequence>
<dbReference type="InterPro" id="IPR009079">
    <property type="entry name" value="4_helix_cytokine-like_core"/>
</dbReference>
<comment type="caution">
    <text evidence="2">The sequence shown here is derived from an EMBL/GenBank/DDBJ whole genome shotgun (WGS) entry which is preliminary data.</text>
</comment>
<evidence type="ECO:0000313" key="2">
    <source>
        <dbReference type="EMBL" id="KAJ8388662.1"/>
    </source>
</evidence>
<dbReference type="SUPFAM" id="SSF47266">
    <property type="entry name" value="4-helical cytokines"/>
    <property type="match status" value="1"/>
</dbReference>
<keyword evidence="3" id="KW-1185">Reference proteome</keyword>
<gene>
    <name evidence="1" type="primary">IL12A</name>
    <name evidence="2" type="ORF">AAFF_G00130710</name>
</gene>
<dbReference type="AlphaFoldDB" id="A0AAD7W9A6"/>
<comment type="subunit">
    <text evidence="1">Heterodimer with IL12B; disulfide-linked. The heterodimer is known as interleukin IL-12.</text>
</comment>
<keyword evidence="1" id="KW-0964">Secreted</keyword>
<dbReference type="GO" id="GO:0008083">
    <property type="term" value="F:growth factor activity"/>
    <property type="evidence" value="ECO:0007669"/>
    <property type="project" value="UniProtKB-KW"/>
</dbReference>
<evidence type="ECO:0000313" key="3">
    <source>
        <dbReference type="Proteomes" id="UP001221898"/>
    </source>
</evidence>
<evidence type="ECO:0000256" key="1">
    <source>
        <dbReference type="RuleBase" id="RU363133"/>
    </source>
</evidence>
<keyword evidence="1" id="KW-0732">Signal</keyword>
<protein>
    <recommendedName>
        <fullName evidence="1">Interleukin-12 subunit alpha</fullName>
        <shortName evidence="1">IL-12A</shortName>
    </recommendedName>
</protein>
<dbReference type="GO" id="GO:0005125">
    <property type="term" value="F:cytokine activity"/>
    <property type="evidence" value="ECO:0007669"/>
    <property type="project" value="UniProtKB-KW"/>
</dbReference>
<organism evidence="2 3">
    <name type="scientific">Aldrovandia affinis</name>
    <dbReference type="NCBI Taxonomy" id="143900"/>
    <lineage>
        <taxon>Eukaryota</taxon>
        <taxon>Metazoa</taxon>
        <taxon>Chordata</taxon>
        <taxon>Craniata</taxon>
        <taxon>Vertebrata</taxon>
        <taxon>Euteleostomi</taxon>
        <taxon>Actinopterygii</taxon>
        <taxon>Neopterygii</taxon>
        <taxon>Teleostei</taxon>
        <taxon>Notacanthiformes</taxon>
        <taxon>Halosauridae</taxon>
        <taxon>Aldrovandia</taxon>
    </lineage>
</organism>
<dbReference type="GO" id="GO:0005143">
    <property type="term" value="F:interleukin-12 receptor binding"/>
    <property type="evidence" value="ECO:0007669"/>
    <property type="project" value="InterPro"/>
</dbReference>
<dbReference type="GO" id="GO:0005615">
    <property type="term" value="C:extracellular space"/>
    <property type="evidence" value="ECO:0007669"/>
    <property type="project" value="UniProtKB-KW"/>
</dbReference>
<keyword evidence="1" id="KW-0339">Growth factor</keyword>
<reference evidence="2" key="1">
    <citation type="journal article" date="2023" name="Science">
        <title>Genome structures resolve the early diversification of teleost fishes.</title>
        <authorList>
            <person name="Parey E."/>
            <person name="Louis A."/>
            <person name="Montfort J."/>
            <person name="Bouchez O."/>
            <person name="Roques C."/>
            <person name="Iampietro C."/>
            <person name="Lluch J."/>
            <person name="Castinel A."/>
            <person name="Donnadieu C."/>
            <person name="Desvignes T."/>
            <person name="Floi Bucao C."/>
            <person name="Jouanno E."/>
            <person name="Wen M."/>
            <person name="Mejri S."/>
            <person name="Dirks R."/>
            <person name="Jansen H."/>
            <person name="Henkel C."/>
            <person name="Chen W.J."/>
            <person name="Zahm M."/>
            <person name="Cabau C."/>
            <person name="Klopp C."/>
            <person name="Thompson A.W."/>
            <person name="Robinson-Rechavi M."/>
            <person name="Braasch I."/>
            <person name="Lecointre G."/>
            <person name="Bobe J."/>
            <person name="Postlethwait J.H."/>
            <person name="Berthelot C."/>
            <person name="Roest Crollius H."/>
            <person name="Guiguen Y."/>
        </authorList>
    </citation>
    <scope>NUCLEOTIDE SEQUENCE</scope>
    <source>
        <strain evidence="2">NC1722</strain>
    </source>
</reference>
<keyword evidence="1" id="KW-1015">Disulfide bond</keyword>
<dbReference type="Gene3D" id="1.20.1250.10">
    <property type="match status" value="1"/>
</dbReference>
<feature type="signal peptide" evidence="1">
    <location>
        <begin position="1"/>
        <end position="28"/>
    </location>
</feature>
<dbReference type="Proteomes" id="UP001221898">
    <property type="component" value="Unassembled WGS sequence"/>
</dbReference>
<proteinExistence type="inferred from homology"/>
<feature type="chain" id="PRO_5041772980" description="Interleukin-12 subunit alpha" evidence="1">
    <location>
        <begin position="29"/>
        <end position="191"/>
    </location>
</feature>
<accession>A0AAD7W9A6</accession>
<keyword evidence="1" id="KW-0202">Cytokine</keyword>
<name>A0AAD7W9A6_9TELE</name>